<evidence type="ECO:0000313" key="3">
    <source>
        <dbReference type="Proteomes" id="UP000297245"/>
    </source>
</evidence>
<dbReference type="AlphaFoldDB" id="A0A4S8LZS4"/>
<evidence type="ECO:0000313" key="2">
    <source>
        <dbReference type="EMBL" id="THU94798.1"/>
    </source>
</evidence>
<protein>
    <submittedName>
        <fullName evidence="2">Uncharacterized protein</fullName>
    </submittedName>
</protein>
<feature type="compositionally biased region" description="Polar residues" evidence="1">
    <location>
        <begin position="307"/>
        <end position="331"/>
    </location>
</feature>
<gene>
    <name evidence="2" type="ORF">K435DRAFT_860191</name>
</gene>
<feature type="region of interest" description="Disordered" evidence="1">
    <location>
        <begin position="267"/>
        <end position="345"/>
    </location>
</feature>
<sequence length="369" mass="40932">MQLGVAVGGDVARNVVSGGPDARRIMQLGVLIYDSTSFSTSLMPPPSGVHWHTTFCWAAEMREVMKEEPVSFGQHTIIYISKLDKGSPSTRLNRSRKSDTRDGLNQGGFTSTLVPNHSDLWKIDINLDTVNVKGEDGVWIQLCQHRKAQENYSARKCKGCEQCVAVHDGTQRQTVLMPESMRRKDGHGLDMREYNNYTKSMSQEEWAPETECEERRKIGHGLDGRWEPGMGKVLTATIRLACSSNLEAAIQPDDHFDCFGHVQEHVLDDEEEKSADSTTTVSQPKPSTSKLSNSKSSTSKPLTNKPLNNKPTFPKASASSDIQSPTASMSNKWARADSDDEQLKPKKACYSSHVCMTAHEVIDLTQDSD</sequence>
<proteinExistence type="predicted"/>
<organism evidence="2 3">
    <name type="scientific">Dendrothele bispora (strain CBS 962.96)</name>
    <dbReference type="NCBI Taxonomy" id="1314807"/>
    <lineage>
        <taxon>Eukaryota</taxon>
        <taxon>Fungi</taxon>
        <taxon>Dikarya</taxon>
        <taxon>Basidiomycota</taxon>
        <taxon>Agaricomycotina</taxon>
        <taxon>Agaricomycetes</taxon>
        <taxon>Agaricomycetidae</taxon>
        <taxon>Agaricales</taxon>
        <taxon>Agaricales incertae sedis</taxon>
        <taxon>Dendrothele</taxon>
    </lineage>
</organism>
<dbReference type="Proteomes" id="UP000297245">
    <property type="component" value="Unassembled WGS sequence"/>
</dbReference>
<accession>A0A4S8LZS4</accession>
<evidence type="ECO:0000256" key="1">
    <source>
        <dbReference type="SAM" id="MobiDB-lite"/>
    </source>
</evidence>
<reference evidence="2 3" key="1">
    <citation type="journal article" date="2019" name="Nat. Ecol. Evol.">
        <title>Megaphylogeny resolves global patterns of mushroom evolution.</title>
        <authorList>
            <person name="Varga T."/>
            <person name="Krizsan K."/>
            <person name="Foldi C."/>
            <person name="Dima B."/>
            <person name="Sanchez-Garcia M."/>
            <person name="Sanchez-Ramirez S."/>
            <person name="Szollosi G.J."/>
            <person name="Szarkandi J.G."/>
            <person name="Papp V."/>
            <person name="Albert L."/>
            <person name="Andreopoulos W."/>
            <person name="Angelini C."/>
            <person name="Antonin V."/>
            <person name="Barry K.W."/>
            <person name="Bougher N.L."/>
            <person name="Buchanan P."/>
            <person name="Buyck B."/>
            <person name="Bense V."/>
            <person name="Catcheside P."/>
            <person name="Chovatia M."/>
            <person name="Cooper J."/>
            <person name="Damon W."/>
            <person name="Desjardin D."/>
            <person name="Finy P."/>
            <person name="Geml J."/>
            <person name="Haridas S."/>
            <person name="Hughes K."/>
            <person name="Justo A."/>
            <person name="Karasinski D."/>
            <person name="Kautmanova I."/>
            <person name="Kiss B."/>
            <person name="Kocsube S."/>
            <person name="Kotiranta H."/>
            <person name="LaButti K.M."/>
            <person name="Lechner B.E."/>
            <person name="Liimatainen K."/>
            <person name="Lipzen A."/>
            <person name="Lukacs Z."/>
            <person name="Mihaltcheva S."/>
            <person name="Morgado L.N."/>
            <person name="Niskanen T."/>
            <person name="Noordeloos M.E."/>
            <person name="Ohm R.A."/>
            <person name="Ortiz-Santana B."/>
            <person name="Ovrebo C."/>
            <person name="Racz N."/>
            <person name="Riley R."/>
            <person name="Savchenko A."/>
            <person name="Shiryaev A."/>
            <person name="Soop K."/>
            <person name="Spirin V."/>
            <person name="Szebenyi C."/>
            <person name="Tomsovsky M."/>
            <person name="Tulloss R.E."/>
            <person name="Uehling J."/>
            <person name="Grigoriev I.V."/>
            <person name="Vagvolgyi C."/>
            <person name="Papp T."/>
            <person name="Martin F.M."/>
            <person name="Miettinen O."/>
            <person name="Hibbett D.S."/>
            <person name="Nagy L.G."/>
        </authorList>
    </citation>
    <scope>NUCLEOTIDE SEQUENCE [LARGE SCALE GENOMIC DNA]</scope>
    <source>
        <strain evidence="2 3">CBS 962.96</strain>
    </source>
</reference>
<feature type="region of interest" description="Disordered" evidence="1">
    <location>
        <begin position="85"/>
        <end position="110"/>
    </location>
</feature>
<dbReference type="EMBL" id="ML179215">
    <property type="protein sequence ID" value="THU94798.1"/>
    <property type="molecule type" value="Genomic_DNA"/>
</dbReference>
<feature type="compositionally biased region" description="Basic and acidic residues" evidence="1">
    <location>
        <begin position="334"/>
        <end position="344"/>
    </location>
</feature>
<keyword evidence="3" id="KW-1185">Reference proteome</keyword>
<name>A0A4S8LZS4_DENBC</name>
<feature type="compositionally biased region" description="Low complexity" evidence="1">
    <location>
        <begin position="284"/>
        <end position="306"/>
    </location>
</feature>